<dbReference type="SUPFAM" id="SSF51126">
    <property type="entry name" value="Pectin lyase-like"/>
    <property type="match status" value="1"/>
</dbReference>
<keyword evidence="3" id="KW-1185">Reference proteome</keyword>
<evidence type="ECO:0000313" key="2">
    <source>
        <dbReference type="EMBL" id="CAJ1388336.1"/>
    </source>
</evidence>
<reference evidence="2" key="1">
    <citation type="submission" date="2023-08" db="EMBL/GenBank/DDBJ databases">
        <authorList>
            <person name="Chen Y."/>
            <person name="Shah S."/>
            <person name="Dougan E. K."/>
            <person name="Thang M."/>
            <person name="Chan C."/>
        </authorList>
    </citation>
    <scope>NUCLEOTIDE SEQUENCE</scope>
</reference>
<feature type="domain" description="C962R-like N-terminal AEP" evidence="1">
    <location>
        <begin position="463"/>
        <end position="658"/>
    </location>
</feature>
<dbReference type="EMBL" id="CAUJNA010001668">
    <property type="protein sequence ID" value="CAJ1388336.1"/>
    <property type="molecule type" value="Genomic_DNA"/>
</dbReference>
<dbReference type="Gene3D" id="2.160.20.10">
    <property type="entry name" value="Single-stranded right-handed beta-helix, Pectin lyase-like"/>
    <property type="match status" value="1"/>
</dbReference>
<comment type="caution">
    <text evidence="2">The sequence shown here is derived from an EMBL/GenBank/DDBJ whole genome shotgun (WGS) entry which is preliminary data.</text>
</comment>
<accession>A0AA36N3L9</accession>
<dbReference type="InterPro" id="IPR056443">
    <property type="entry name" value="AEP_C962R"/>
</dbReference>
<dbReference type="Proteomes" id="UP001178507">
    <property type="component" value="Unassembled WGS sequence"/>
</dbReference>
<dbReference type="AlphaFoldDB" id="A0AA36N3L9"/>
<dbReference type="InterPro" id="IPR011050">
    <property type="entry name" value="Pectin_lyase_fold/virulence"/>
</dbReference>
<evidence type="ECO:0000259" key="1">
    <source>
        <dbReference type="Pfam" id="PF23162"/>
    </source>
</evidence>
<protein>
    <recommendedName>
        <fullName evidence="1">C962R-like N-terminal AEP domain-containing protein</fullName>
    </recommendedName>
</protein>
<sequence>MAGPLVYRVQLTSQWADLEVCEPGARSPELVLCTCGAVLQGTLSSSSVVRPGRWLLGKLPTEAPLSQPEMLLGAVLAAPERPERGDLPKYDRAALLHLEKDGRVVLEQGDGVIARVQVSSVAWLFGESQRLDEVSFRRSGSFLFLEGLLPLRAYGAEDRQVLSLPPALRPQTTGRRCYLSVCFLDGHIHMLKLSYAQGRLWACAGQVLGRAKDGHTFDVPRKNPTPIEAPVGGVRFPLAAGAPLELLNGAKPPRQHAARKQLAYLGLQEEQAEAGEELDGFQIANFSRQGSLVLLDGAVLLAPRHRFTAFARLPPKCRPDQRLTLLVAREMKVAAKNSTGLAMERLDITPDGLLLCPQLPEVGELFAVHLQGAVFGCGAGSVEPSALEEEDSPSLAYQRLRDLEARDRRFREKFRCVAEFKEFERTLQWFRAHDCTESHRLTHSCFKGRSDFTQTGMLVFDTEEDLEGLNKAIAWLYDRHIPVVLMERQTKVFPLIFDMDLKVTSKAFLDAVPWRVKKSRPWRGPVDVCRWKGADHFVLSQDLVLLRNLGMIIFQFFPDLPLIDFCIFNASGWDRVKEVVKVSLHLVAPYVLVTPERLTAIRERMLEYLGECSEVADHPLAKLLQTYVAESDDNTWDKVVDQTVTSGTNGLRMPYCDKAHRILKREFVERKARGEFFTERQLMDQHAYLKEEAGRPCLPEGILRLSLAGDSALPEARWMCKAQDLPLEEWVRLGRCRYSWRLPLAPPGPTPWRPPLQYQWAEPAPLWEDRSQLKGSPVVRIFRGSSQEFRKKWQAGLAQTRLYGRWLGSADARWRGGLEETSGHEVRYIFRAERVVLLLAPEASAALSFTEFRKVLSGWTEPDDFLCVPVLGGSFDSHCSALHTLVAPSEEFPTIQAALDAVPSDEPLHRVLLRAGHHEVQTLLVTRPVLLEGEGSWETTLRARNQPVLRVEGPAAHTAMVRNLRLVVVASDEEEGACAVSIETAGEPGVVGCYLSAGGRWGTCIRTLGGCPQLARNFISQARWGVVLVQCAGRVEDNSVRGLGEAGLVLVGGSTWVHRNQMADCGGPAVLCVADCRAVLQANDIRDSLSGVRVLGKRSELQMRAGNRLLHNGLTDDHQLEAPPGVIPAGATATVRSCRPYAFLPKRDEDLLVRLRSCRDFVELAVLVRAARRKGFFFEAWRAHRRLSALRLAAPKAAKAPSASAAPARREALVAAKDWDGPREGYPQCVSIELGTLCEVLRTVRGWLLVYTSQQQRGWCSPHVFS</sequence>
<proteinExistence type="predicted"/>
<gene>
    <name evidence="2" type="ORF">EVOR1521_LOCUS14232</name>
</gene>
<dbReference type="Pfam" id="PF23162">
    <property type="entry name" value="AEP_C962R"/>
    <property type="match status" value="1"/>
</dbReference>
<organism evidence="2 3">
    <name type="scientific">Effrenium voratum</name>
    <dbReference type="NCBI Taxonomy" id="2562239"/>
    <lineage>
        <taxon>Eukaryota</taxon>
        <taxon>Sar</taxon>
        <taxon>Alveolata</taxon>
        <taxon>Dinophyceae</taxon>
        <taxon>Suessiales</taxon>
        <taxon>Symbiodiniaceae</taxon>
        <taxon>Effrenium</taxon>
    </lineage>
</organism>
<evidence type="ECO:0000313" key="3">
    <source>
        <dbReference type="Proteomes" id="UP001178507"/>
    </source>
</evidence>
<dbReference type="InterPro" id="IPR012334">
    <property type="entry name" value="Pectin_lyas_fold"/>
</dbReference>
<name>A0AA36N3L9_9DINO</name>